<dbReference type="EMBL" id="CM023489">
    <property type="protein sequence ID" value="KAH6922681.1"/>
    <property type="molecule type" value="Genomic_DNA"/>
</dbReference>
<dbReference type="Proteomes" id="UP000821845">
    <property type="component" value="Chromosome 9"/>
</dbReference>
<evidence type="ECO:0000313" key="1">
    <source>
        <dbReference type="EMBL" id="KAH6922681.1"/>
    </source>
</evidence>
<accession>A0ACB7RJA9</accession>
<reference evidence="1" key="1">
    <citation type="submission" date="2020-05" db="EMBL/GenBank/DDBJ databases">
        <title>Large-scale comparative analyses of tick genomes elucidate their genetic diversity and vector capacities.</title>
        <authorList>
            <person name="Jia N."/>
            <person name="Wang J."/>
            <person name="Shi W."/>
            <person name="Du L."/>
            <person name="Sun Y."/>
            <person name="Zhan W."/>
            <person name="Jiang J."/>
            <person name="Wang Q."/>
            <person name="Zhang B."/>
            <person name="Ji P."/>
            <person name="Sakyi L.B."/>
            <person name="Cui X."/>
            <person name="Yuan T."/>
            <person name="Jiang B."/>
            <person name="Yang W."/>
            <person name="Lam T.T.-Y."/>
            <person name="Chang Q."/>
            <person name="Ding S."/>
            <person name="Wang X."/>
            <person name="Zhu J."/>
            <person name="Ruan X."/>
            <person name="Zhao L."/>
            <person name="Wei J."/>
            <person name="Que T."/>
            <person name="Du C."/>
            <person name="Cheng J."/>
            <person name="Dai P."/>
            <person name="Han X."/>
            <person name="Huang E."/>
            <person name="Gao Y."/>
            <person name="Liu J."/>
            <person name="Shao H."/>
            <person name="Ye R."/>
            <person name="Li L."/>
            <person name="Wei W."/>
            <person name="Wang X."/>
            <person name="Wang C."/>
            <person name="Yang T."/>
            <person name="Huo Q."/>
            <person name="Li W."/>
            <person name="Guo W."/>
            <person name="Chen H."/>
            <person name="Zhou L."/>
            <person name="Ni X."/>
            <person name="Tian J."/>
            <person name="Zhou Y."/>
            <person name="Sheng Y."/>
            <person name="Liu T."/>
            <person name="Pan Y."/>
            <person name="Xia L."/>
            <person name="Li J."/>
            <person name="Zhao F."/>
            <person name="Cao W."/>
        </authorList>
    </citation>
    <scope>NUCLEOTIDE SEQUENCE</scope>
    <source>
        <strain evidence="1">Hyas-2018</strain>
    </source>
</reference>
<comment type="caution">
    <text evidence="1">The sequence shown here is derived from an EMBL/GenBank/DDBJ whole genome shotgun (WGS) entry which is preliminary data.</text>
</comment>
<protein>
    <submittedName>
        <fullName evidence="1">Uncharacterized protein</fullName>
    </submittedName>
</protein>
<organism evidence="1 2">
    <name type="scientific">Hyalomma asiaticum</name>
    <name type="common">Tick</name>
    <dbReference type="NCBI Taxonomy" id="266040"/>
    <lineage>
        <taxon>Eukaryota</taxon>
        <taxon>Metazoa</taxon>
        <taxon>Ecdysozoa</taxon>
        <taxon>Arthropoda</taxon>
        <taxon>Chelicerata</taxon>
        <taxon>Arachnida</taxon>
        <taxon>Acari</taxon>
        <taxon>Parasitiformes</taxon>
        <taxon>Ixodida</taxon>
        <taxon>Ixodoidea</taxon>
        <taxon>Ixodidae</taxon>
        <taxon>Hyalomminae</taxon>
        <taxon>Hyalomma</taxon>
    </lineage>
</organism>
<gene>
    <name evidence="1" type="ORF">HPB50_017633</name>
</gene>
<sequence length="529" mass="60005">MWKGAKDEAFVDEVQSWVHMLSNLLLRVASLADHFFLLIMFSVVHQESTVEGRKGYLQSLQKELASSHSSRESDVVALLKQVPFIDILNLLHATSEKISATRTPEQHIFEVIALASQLISILHTGLNTYRGPQYKHLSKKIARFISFAMHCVADVWKSFQPTHDKIDPAHLAHLQVEYDQLFLRAVSGIFHSQGTGAWQFMVGLPYASISAAATWQVLWLLHKRYEDLHKAYLPPLEICLELCRSSQRLSFNERLSQVPHSEIFFLMTALVDMADSPALAYIVAVDIFEVAYLNLNLRNLLAKDGRDLLSSLALKQPFVVSVLLDAIENHMLTLGAMSCYLMETMPLEQWHPDKEDLDIIAHFLLCYPLDSPQSLLARMLIDALNYGLNEQGQLFLERSLHQFVGVLLLESYRKFCPDSAHKQARYLPFVATGVYKSSTPTDFGSWVWNILFKLKLHAFDSNHHAQLSLVVDESPPDIAPDLQEYEWLQSIAQAADDLLPCGIFWLFLFQERVTAGNKCLHLASSVSQC</sequence>
<proteinExistence type="predicted"/>
<evidence type="ECO:0000313" key="2">
    <source>
        <dbReference type="Proteomes" id="UP000821845"/>
    </source>
</evidence>
<name>A0ACB7RJA9_HYAAI</name>
<keyword evidence="2" id="KW-1185">Reference proteome</keyword>